<feature type="domain" description="RAI1-like" evidence="3">
    <location>
        <begin position="165"/>
        <end position="451"/>
    </location>
</feature>
<dbReference type="OrthoDB" id="10020793at2759"/>
<feature type="region of interest" description="Disordered" evidence="2">
    <location>
        <begin position="454"/>
        <end position="478"/>
    </location>
</feature>
<dbReference type="GO" id="GO:0005829">
    <property type="term" value="C:cytosol"/>
    <property type="evidence" value="ECO:0007669"/>
    <property type="project" value="TreeGrafter"/>
</dbReference>
<feature type="region of interest" description="Disordered" evidence="2">
    <location>
        <begin position="599"/>
        <end position="621"/>
    </location>
</feature>
<evidence type="ECO:0000259" key="3">
    <source>
        <dbReference type="Pfam" id="PF08652"/>
    </source>
</evidence>
<evidence type="ECO:0000256" key="2">
    <source>
        <dbReference type="SAM" id="MobiDB-lite"/>
    </source>
</evidence>
<gene>
    <name evidence="4" type="ORF">KQP761_LOCUS27286</name>
</gene>
<evidence type="ECO:0000256" key="1">
    <source>
        <dbReference type="ARBA" id="ARBA00006562"/>
    </source>
</evidence>
<evidence type="ECO:0000313" key="5">
    <source>
        <dbReference type="Proteomes" id="UP000663834"/>
    </source>
</evidence>
<dbReference type="InterPro" id="IPR013961">
    <property type="entry name" value="RAI1"/>
</dbReference>
<sequence length="801" mass="93205">MYESRQTWQATSFYDCTGRGRPTGFCVENKSPHVSPLKLTPCEVSQTIHSCESVPELEPPSVPLSSDDYEEDLEENYEKPNNNTTNIFIEKTKDVKQVKKKQEKHNLPVVSTTIELPLKRDEKQRLTLVLLPCLQFLESYNSPSEIVVDYWRRYHTIRVSFSQKEIGFVSTADRADRTRCREDYRYLKKLIYPLEQKKVHFDLNVGAEYLEVKEPPASLDSMLWWILRHKNEVFIDKKFTFDFLSWRGTLRKIMSSLFDSVLDWRIGIIRWKGCHFLSVFHTETELKIENEQTPIEKRMQYWGHKFEDYITSDKPPIIPSPKKIFSTLNKATLGRHILLYSCEIDACTMNSRYNEEEKQGTYVEVKITYAKHLLDLNTASSRKYAKWWQQCYLAGINHMLLGFRNDYGVVECLQPLGVKDIEMRAKTWSASSFISFLDEFCSFVRRTITKDWSHEENHDEDDKIDTNQNLNDIDSSSSRESFSLVNESEELKAKHSTIDTYILNKHLHAIPSTISNLADNHIDESIYELLDESKLSYRFDNEECNPRSIRPPSFSQHIKQIIESRKKPKPTQCRSARIPVRTTKAEQLKLARQQSASLSISNLPNVRPSTTKSQPTLSSKSRIQSAAIISANRLLQLQANDSSTSFRQSESARSCKIAIGSNDPLLLSSMLVRQMRQDIQSNRVPSYSKPLNSVLLREQPHPPLSNRYKMRRIHDWLKSVTSSDYIEYNEYASNETIRGTNFNDKMDLESDILADEKTLNNIERTSDEAHRVLPLFKTAINRHMQQRNLLLTRIELDLYVI</sequence>
<protein>
    <recommendedName>
        <fullName evidence="3">RAI1-like domain-containing protein</fullName>
    </recommendedName>
</protein>
<dbReference type="PANTHER" id="PTHR12395:SF9">
    <property type="entry name" value="DECAPPING AND EXORIBONUCLEASE PROTEIN"/>
    <property type="match status" value="1"/>
</dbReference>
<dbReference type="PANTHER" id="PTHR12395">
    <property type="entry name" value="DOM-3 RELATED"/>
    <property type="match status" value="1"/>
</dbReference>
<proteinExistence type="inferred from homology"/>
<comment type="similarity">
    <text evidence="1">Belongs to the DXO/Dom3Z family.</text>
</comment>
<dbReference type="GO" id="GO:0005634">
    <property type="term" value="C:nucleus"/>
    <property type="evidence" value="ECO:0007669"/>
    <property type="project" value="TreeGrafter"/>
</dbReference>
<dbReference type="AlphaFoldDB" id="A0A816DNP9"/>
<dbReference type="GO" id="GO:0000956">
    <property type="term" value="P:nuclear-transcribed mRNA catabolic process"/>
    <property type="evidence" value="ECO:0007669"/>
    <property type="project" value="TreeGrafter"/>
</dbReference>
<organism evidence="4 5">
    <name type="scientific">Rotaria magnacalcarata</name>
    <dbReference type="NCBI Taxonomy" id="392030"/>
    <lineage>
        <taxon>Eukaryota</taxon>
        <taxon>Metazoa</taxon>
        <taxon>Spiralia</taxon>
        <taxon>Gnathifera</taxon>
        <taxon>Rotifera</taxon>
        <taxon>Eurotatoria</taxon>
        <taxon>Bdelloidea</taxon>
        <taxon>Philodinida</taxon>
        <taxon>Philodinidae</taxon>
        <taxon>Rotaria</taxon>
    </lineage>
</organism>
<dbReference type="GO" id="GO:0034353">
    <property type="term" value="F:mRNA 5'-diphosphatase activity"/>
    <property type="evidence" value="ECO:0007669"/>
    <property type="project" value="TreeGrafter"/>
</dbReference>
<dbReference type="EMBL" id="CAJNOW010014940">
    <property type="protein sequence ID" value="CAF1637007.1"/>
    <property type="molecule type" value="Genomic_DNA"/>
</dbReference>
<evidence type="ECO:0000313" key="4">
    <source>
        <dbReference type="EMBL" id="CAF1637007.1"/>
    </source>
</evidence>
<dbReference type="GO" id="GO:0110155">
    <property type="term" value="P:NAD-cap decapping"/>
    <property type="evidence" value="ECO:0007669"/>
    <property type="project" value="TreeGrafter"/>
</dbReference>
<dbReference type="InterPro" id="IPR039039">
    <property type="entry name" value="RAI1-like_fam"/>
</dbReference>
<name>A0A816DNP9_9BILA</name>
<dbReference type="Pfam" id="PF08652">
    <property type="entry name" value="RAI1"/>
    <property type="match status" value="1"/>
</dbReference>
<feature type="compositionally biased region" description="Basic and acidic residues" evidence="2">
    <location>
        <begin position="454"/>
        <end position="465"/>
    </location>
</feature>
<reference evidence="4" key="1">
    <citation type="submission" date="2021-02" db="EMBL/GenBank/DDBJ databases">
        <authorList>
            <person name="Nowell W R."/>
        </authorList>
    </citation>
    <scope>NUCLEOTIDE SEQUENCE</scope>
</reference>
<comment type="caution">
    <text evidence="4">The sequence shown here is derived from an EMBL/GenBank/DDBJ whole genome shotgun (WGS) entry which is preliminary data.</text>
</comment>
<accession>A0A816DNP9</accession>
<dbReference type="Proteomes" id="UP000663834">
    <property type="component" value="Unassembled WGS sequence"/>
</dbReference>